<feature type="compositionally biased region" description="Polar residues" evidence="2">
    <location>
        <begin position="176"/>
        <end position="202"/>
    </location>
</feature>
<feature type="compositionally biased region" description="Low complexity" evidence="2">
    <location>
        <begin position="62"/>
        <end position="71"/>
    </location>
</feature>
<organism evidence="3 4">
    <name type="scientific">Chrysodeixis includens</name>
    <name type="common">Soybean looper</name>
    <name type="synonym">Pseudoplusia includens</name>
    <dbReference type="NCBI Taxonomy" id="689277"/>
    <lineage>
        <taxon>Eukaryota</taxon>
        <taxon>Metazoa</taxon>
        <taxon>Ecdysozoa</taxon>
        <taxon>Arthropoda</taxon>
        <taxon>Hexapoda</taxon>
        <taxon>Insecta</taxon>
        <taxon>Pterygota</taxon>
        <taxon>Neoptera</taxon>
        <taxon>Endopterygota</taxon>
        <taxon>Lepidoptera</taxon>
        <taxon>Glossata</taxon>
        <taxon>Ditrysia</taxon>
        <taxon>Noctuoidea</taxon>
        <taxon>Noctuidae</taxon>
        <taxon>Plusiinae</taxon>
        <taxon>Chrysodeixis</taxon>
    </lineage>
</organism>
<protein>
    <recommendedName>
        <fullName evidence="5">Rho guanine nucleotide exchange factor 17</fullName>
    </recommendedName>
</protein>
<evidence type="ECO:0000256" key="1">
    <source>
        <dbReference type="ARBA" id="ARBA00022658"/>
    </source>
</evidence>
<dbReference type="EMBL" id="LR824025">
    <property type="protein sequence ID" value="CAD0204715.1"/>
    <property type="molecule type" value="Genomic_DNA"/>
</dbReference>
<dbReference type="PANTHER" id="PTHR12877:SF15">
    <property type="entry name" value="RHO GUANINE NUCLEOTIDE EXCHANGE FACTOR 17"/>
    <property type="match status" value="1"/>
</dbReference>
<proteinExistence type="predicted"/>
<keyword evidence="1" id="KW-0344">Guanine-nucleotide releasing factor</keyword>
<dbReference type="PANTHER" id="PTHR12877">
    <property type="entry name" value="RHO GUANINE NUCLEOTIDE EXCHANGE FACTOR"/>
    <property type="match status" value="1"/>
</dbReference>
<dbReference type="OrthoDB" id="4066896at2759"/>
<dbReference type="Pfam" id="PF19056">
    <property type="entry name" value="WD40_2"/>
    <property type="match status" value="1"/>
</dbReference>
<evidence type="ECO:0000256" key="2">
    <source>
        <dbReference type="SAM" id="MobiDB-lite"/>
    </source>
</evidence>
<feature type="compositionally biased region" description="Polar residues" evidence="2">
    <location>
        <begin position="423"/>
        <end position="432"/>
    </location>
</feature>
<feature type="compositionally biased region" description="Polar residues" evidence="2">
    <location>
        <begin position="118"/>
        <end position="168"/>
    </location>
</feature>
<sequence length="468" mass="50021">MTDIPEVVCNSDGYVGQVCVLTLSPKPQVTSCNGVCNARILCVACVPPAPALTRQQTLDIPSTSSLNSTSSVKPGISISDPDDSCKNIRLDSSSSSDEDDDGSSTSENQDAQSERSQESATIRLHSSLTASLGNHRTTLTPNHSKSLSTPHTGQSIQVHPVMKSNSNPAVDKQAMGINSGTLSSPASRQSSEDSGTTANQPTMWLGTEDGYGSWTERSTIPVGSGSSPVSSMLLSGGKLWCATHASIKIINPHTLQVDETFQISSETKPISHMAVAGGTIWLSLHNAAQLRCYNSSSREQLAEINITPQVTKMLHGCDDIIRQHKAACLRVTALLAHRDTLWVGTSAGVLLTAPLHYSPNPRTGAFTVPHLTGITYGHTGHVRFLTIVENPAAQKQPAKATQTSLKTKALSRRSTNAEKLQKQAEPTQSNKETLIISGGDGYEDFRSSTMTEDAGREDSTNHLLLWRV</sequence>
<dbReference type="InterPro" id="IPR015943">
    <property type="entry name" value="WD40/YVTN_repeat-like_dom_sf"/>
</dbReference>
<dbReference type="GO" id="GO:0030036">
    <property type="term" value="P:actin cytoskeleton organization"/>
    <property type="evidence" value="ECO:0007669"/>
    <property type="project" value="TreeGrafter"/>
</dbReference>
<gene>
    <name evidence="3" type="ORF">CINC_LOCUS7022</name>
</gene>
<keyword evidence="4" id="KW-1185">Reference proteome</keyword>
<evidence type="ECO:0000313" key="4">
    <source>
        <dbReference type="Proteomes" id="UP001154114"/>
    </source>
</evidence>
<name>A0A9N8KVT4_CHRIL</name>
<evidence type="ECO:0008006" key="5">
    <source>
        <dbReference type="Google" id="ProtNLM"/>
    </source>
</evidence>
<evidence type="ECO:0000313" key="3">
    <source>
        <dbReference type="EMBL" id="CAD0204715.1"/>
    </source>
</evidence>
<feature type="region of interest" description="Disordered" evidence="2">
    <location>
        <begin position="61"/>
        <end position="210"/>
    </location>
</feature>
<reference evidence="3" key="1">
    <citation type="submission" date="2021-12" db="EMBL/GenBank/DDBJ databases">
        <authorList>
            <person name="King R."/>
        </authorList>
    </citation>
    <scope>NUCLEOTIDE SEQUENCE</scope>
</reference>
<dbReference type="GO" id="GO:0005085">
    <property type="term" value="F:guanyl-nucleotide exchange factor activity"/>
    <property type="evidence" value="ECO:0007669"/>
    <property type="project" value="UniProtKB-KW"/>
</dbReference>
<dbReference type="Proteomes" id="UP001154114">
    <property type="component" value="Chromosome 22"/>
</dbReference>
<feature type="region of interest" description="Disordered" evidence="2">
    <location>
        <begin position="395"/>
        <end position="432"/>
    </location>
</feature>
<dbReference type="AlphaFoldDB" id="A0A9N8KVT4"/>
<accession>A0A9N8KVT4</accession>
<dbReference type="InterPro" id="IPR039919">
    <property type="entry name" value="ARHGEF10/ARHGEF17"/>
</dbReference>
<dbReference type="SUPFAM" id="SSF50998">
    <property type="entry name" value="Quinoprotein alcohol dehydrogenase-like"/>
    <property type="match status" value="1"/>
</dbReference>
<dbReference type="Gene3D" id="2.130.10.10">
    <property type="entry name" value="YVTN repeat-like/Quinoprotein amine dehydrogenase"/>
    <property type="match status" value="1"/>
</dbReference>
<dbReference type="InterPro" id="IPR011047">
    <property type="entry name" value="Quinoprotein_ADH-like_sf"/>
</dbReference>